<evidence type="ECO:0000256" key="1">
    <source>
        <dbReference type="ARBA" id="ARBA00022801"/>
    </source>
</evidence>
<protein>
    <recommendedName>
        <fullName evidence="2">protein-glutamate methylesterase</fullName>
        <ecNumber evidence="2">3.1.1.61</ecNumber>
    </recommendedName>
</protein>
<name>A0ABV0BVS3_9SPHI</name>
<evidence type="ECO:0000256" key="5">
    <source>
        <dbReference type="SAM" id="Phobius"/>
    </source>
</evidence>
<evidence type="ECO:0000256" key="2">
    <source>
        <dbReference type="ARBA" id="ARBA00039140"/>
    </source>
</evidence>
<feature type="transmembrane region" description="Helical" evidence="5">
    <location>
        <begin position="7"/>
        <end position="24"/>
    </location>
</feature>
<accession>A0ABV0BVS3</accession>
<reference evidence="7 8" key="1">
    <citation type="submission" date="2024-04" db="EMBL/GenBank/DDBJ databases">
        <title>WGS of bacteria from Torrens River.</title>
        <authorList>
            <person name="Wyrsch E.R."/>
            <person name="Drigo B."/>
        </authorList>
    </citation>
    <scope>NUCLEOTIDE SEQUENCE [LARGE SCALE GENOMIC DNA]</scope>
    <source>
        <strain evidence="7 8">TWI391</strain>
    </source>
</reference>
<feature type="active site" evidence="4">
    <location>
        <position position="133"/>
    </location>
</feature>
<dbReference type="PANTHER" id="PTHR42872:SF3">
    <property type="entry name" value="PROTEIN-GLUTAMATE METHYLESTERASE_PROTEIN-GLUTAMINE GLUTAMINASE 1"/>
    <property type="match status" value="1"/>
</dbReference>
<dbReference type="InterPro" id="IPR035909">
    <property type="entry name" value="CheB_C"/>
</dbReference>
<feature type="active site" evidence="4">
    <location>
        <position position="13"/>
    </location>
</feature>
<feature type="domain" description="CheB-type methylesterase" evidence="6">
    <location>
        <begin position="1"/>
        <end position="180"/>
    </location>
</feature>
<keyword evidence="5" id="KW-0472">Membrane</keyword>
<sequence>MNKGNKILLLGGSAGGFGVILNLLKSIPKNFQIPILVIVHRNPKFESNFEQVLKKNYALQIKSAEDKEQIQGGKVYFAPPGYHLLIEPDFKLALDNSEPVQFSRPSIDVTFESASEVYKENCIAILFSGANQDGAKGLLAIKNRGGICIVQHPDSAEVPTMPQAAIDLHAQHHIYTTEEIVKYIDHLNGLV</sequence>
<gene>
    <name evidence="7" type="ORF">ABE541_12640</name>
</gene>
<evidence type="ECO:0000256" key="4">
    <source>
        <dbReference type="PROSITE-ProRule" id="PRU00050"/>
    </source>
</evidence>
<dbReference type="RefSeq" id="WP_021188807.1">
    <property type="nucleotide sequence ID" value="NZ_JAOQNK010000001.1"/>
</dbReference>
<dbReference type="PROSITE" id="PS50122">
    <property type="entry name" value="CHEB"/>
    <property type="match status" value="1"/>
</dbReference>
<dbReference type="SUPFAM" id="SSF52738">
    <property type="entry name" value="Methylesterase CheB, C-terminal domain"/>
    <property type="match status" value="1"/>
</dbReference>
<organism evidence="7 8">
    <name type="scientific">Sphingobacterium kitahiroshimense</name>
    <dbReference type="NCBI Taxonomy" id="470446"/>
    <lineage>
        <taxon>Bacteria</taxon>
        <taxon>Pseudomonadati</taxon>
        <taxon>Bacteroidota</taxon>
        <taxon>Sphingobacteriia</taxon>
        <taxon>Sphingobacteriales</taxon>
        <taxon>Sphingobacteriaceae</taxon>
        <taxon>Sphingobacterium</taxon>
    </lineage>
</organism>
<proteinExistence type="predicted"/>
<evidence type="ECO:0000313" key="8">
    <source>
        <dbReference type="Proteomes" id="UP001409291"/>
    </source>
</evidence>
<comment type="caution">
    <text evidence="7">The sequence shown here is derived from an EMBL/GenBank/DDBJ whole genome shotgun (WGS) entry which is preliminary data.</text>
</comment>
<keyword evidence="4" id="KW-0145">Chemotaxis</keyword>
<dbReference type="PANTHER" id="PTHR42872">
    <property type="entry name" value="PROTEIN-GLUTAMATE METHYLESTERASE/PROTEIN-GLUTAMINE GLUTAMINASE"/>
    <property type="match status" value="1"/>
</dbReference>
<dbReference type="InterPro" id="IPR000673">
    <property type="entry name" value="Sig_transdc_resp-reg_Me-estase"/>
</dbReference>
<dbReference type="Gene3D" id="3.40.50.180">
    <property type="entry name" value="Methylesterase CheB, C-terminal domain"/>
    <property type="match status" value="1"/>
</dbReference>
<evidence type="ECO:0000256" key="3">
    <source>
        <dbReference type="ARBA" id="ARBA00048267"/>
    </source>
</evidence>
<keyword evidence="8" id="KW-1185">Reference proteome</keyword>
<keyword evidence="5" id="KW-0812">Transmembrane</keyword>
<evidence type="ECO:0000259" key="6">
    <source>
        <dbReference type="PROSITE" id="PS50122"/>
    </source>
</evidence>
<dbReference type="EMBL" id="JBDJNQ010000005">
    <property type="protein sequence ID" value="MEN5378108.1"/>
    <property type="molecule type" value="Genomic_DNA"/>
</dbReference>
<dbReference type="CDD" id="cd16433">
    <property type="entry name" value="CheB"/>
    <property type="match status" value="1"/>
</dbReference>
<feature type="active site" evidence="4">
    <location>
        <position position="40"/>
    </location>
</feature>
<evidence type="ECO:0000313" key="7">
    <source>
        <dbReference type="EMBL" id="MEN5378108.1"/>
    </source>
</evidence>
<keyword evidence="5" id="KW-1133">Transmembrane helix</keyword>
<dbReference type="EC" id="3.1.1.61" evidence="2"/>
<dbReference type="Proteomes" id="UP001409291">
    <property type="component" value="Unassembled WGS sequence"/>
</dbReference>
<dbReference type="Pfam" id="PF01339">
    <property type="entry name" value="CheB_methylest"/>
    <property type="match status" value="1"/>
</dbReference>
<comment type="catalytic activity">
    <reaction evidence="3">
        <text>[protein]-L-glutamate 5-O-methyl ester + H2O = L-glutamyl-[protein] + methanol + H(+)</text>
        <dbReference type="Rhea" id="RHEA:23236"/>
        <dbReference type="Rhea" id="RHEA-COMP:10208"/>
        <dbReference type="Rhea" id="RHEA-COMP:10311"/>
        <dbReference type="ChEBI" id="CHEBI:15377"/>
        <dbReference type="ChEBI" id="CHEBI:15378"/>
        <dbReference type="ChEBI" id="CHEBI:17790"/>
        <dbReference type="ChEBI" id="CHEBI:29973"/>
        <dbReference type="ChEBI" id="CHEBI:82795"/>
        <dbReference type="EC" id="3.1.1.61"/>
    </reaction>
</comment>
<keyword evidence="1 4" id="KW-0378">Hydrolase</keyword>